<reference evidence="15" key="1">
    <citation type="submission" date="2015-09" db="EMBL/GenBank/DDBJ databases">
        <title>Draft Genome Sequences of Two Novel Amoeba-resistant Intranuclear Bacteria, Candidatus Berkiella cookevillensis and Candidatus Berkiella aquae.</title>
        <authorList>
            <person name="Mehari Y.T."/>
            <person name="Arivett B.A."/>
            <person name="Farone A.L."/>
            <person name="Gunderson J.H."/>
            <person name="Farone M.B."/>
        </authorList>
    </citation>
    <scope>NUCLEOTIDE SEQUENCE [LARGE SCALE GENOMIC DNA]</scope>
    <source>
        <strain evidence="15">CC99</strain>
    </source>
</reference>
<dbReference type="NCBIfam" id="TIGR03150">
    <property type="entry name" value="fabF"/>
    <property type="match status" value="1"/>
</dbReference>
<evidence type="ECO:0000256" key="5">
    <source>
        <dbReference type="ARBA" id="ARBA00022516"/>
    </source>
</evidence>
<evidence type="ECO:0000256" key="11">
    <source>
        <dbReference type="PIRNR" id="PIRNR000447"/>
    </source>
</evidence>
<comment type="catalytic activity">
    <reaction evidence="11">
        <text>a fatty acyl-[ACP] + malonyl-[ACP] + H(+) = a 3-oxoacyl-[ACP] + holo-[ACP] + CO2</text>
        <dbReference type="Rhea" id="RHEA:22836"/>
        <dbReference type="Rhea" id="RHEA-COMP:9623"/>
        <dbReference type="Rhea" id="RHEA-COMP:9685"/>
        <dbReference type="Rhea" id="RHEA-COMP:9916"/>
        <dbReference type="Rhea" id="RHEA-COMP:14125"/>
        <dbReference type="ChEBI" id="CHEBI:15378"/>
        <dbReference type="ChEBI" id="CHEBI:16526"/>
        <dbReference type="ChEBI" id="CHEBI:64479"/>
        <dbReference type="ChEBI" id="CHEBI:78449"/>
        <dbReference type="ChEBI" id="CHEBI:78776"/>
        <dbReference type="ChEBI" id="CHEBI:138651"/>
    </reaction>
</comment>
<evidence type="ECO:0000256" key="7">
    <source>
        <dbReference type="ARBA" id="ARBA00022832"/>
    </source>
</evidence>
<dbReference type="GO" id="GO:0005829">
    <property type="term" value="C:cytosol"/>
    <property type="evidence" value="ECO:0007669"/>
    <property type="project" value="TreeGrafter"/>
</dbReference>
<dbReference type="STRING" id="437022.CC99x_00874"/>
<dbReference type="Gene3D" id="3.40.47.10">
    <property type="match status" value="1"/>
</dbReference>
<dbReference type="InterPro" id="IPR014031">
    <property type="entry name" value="Ketoacyl_synth_C"/>
</dbReference>
<feature type="active site" description="For beta-ketoacyl synthase activity" evidence="12">
    <location>
        <position position="165"/>
    </location>
</feature>
<dbReference type="GO" id="GO:0004315">
    <property type="term" value="F:3-oxoacyl-[acyl-carrier-protein] synthase activity"/>
    <property type="evidence" value="ECO:0007669"/>
    <property type="project" value="UniProtKB-UniRule"/>
</dbReference>
<dbReference type="InterPro" id="IPR016039">
    <property type="entry name" value="Thiolase-like"/>
</dbReference>
<dbReference type="InterPro" id="IPR000794">
    <property type="entry name" value="Beta-ketoacyl_synthase"/>
</dbReference>
<dbReference type="UniPathway" id="UPA00094"/>
<dbReference type="EC" id="2.3.1.179" evidence="3 11"/>
<evidence type="ECO:0000256" key="9">
    <source>
        <dbReference type="ARBA" id="ARBA00023160"/>
    </source>
</evidence>
<feature type="domain" description="Ketosynthase family 3 (KS3)" evidence="14">
    <location>
        <begin position="4"/>
        <end position="412"/>
    </location>
</feature>
<evidence type="ECO:0000256" key="2">
    <source>
        <dbReference type="ARBA" id="ARBA00008467"/>
    </source>
</evidence>
<dbReference type="SMART" id="SM00825">
    <property type="entry name" value="PKS_KS"/>
    <property type="match status" value="1"/>
</dbReference>
<evidence type="ECO:0000313" key="15">
    <source>
        <dbReference type="EMBL" id="KRG19345.1"/>
    </source>
</evidence>
<dbReference type="PROSITE" id="PS00606">
    <property type="entry name" value="KS3_1"/>
    <property type="match status" value="1"/>
</dbReference>
<dbReference type="EMBL" id="LKHV01000003">
    <property type="protein sequence ID" value="KRG19345.1"/>
    <property type="molecule type" value="Genomic_DNA"/>
</dbReference>
<evidence type="ECO:0000256" key="4">
    <source>
        <dbReference type="ARBA" id="ARBA00014657"/>
    </source>
</evidence>
<dbReference type="PANTHER" id="PTHR11712:SF336">
    <property type="entry name" value="3-OXOACYL-[ACYL-CARRIER-PROTEIN] SYNTHASE, MITOCHONDRIAL"/>
    <property type="match status" value="1"/>
</dbReference>
<dbReference type="PIRSF" id="PIRSF000447">
    <property type="entry name" value="KAS_II"/>
    <property type="match status" value="1"/>
</dbReference>
<dbReference type="GO" id="GO:0006633">
    <property type="term" value="P:fatty acid biosynthetic process"/>
    <property type="evidence" value="ECO:0007669"/>
    <property type="project" value="UniProtKB-UniRule"/>
</dbReference>
<keyword evidence="7" id="KW-0276">Fatty acid metabolism</keyword>
<gene>
    <name evidence="15" type="primary">fabF</name>
    <name evidence="15" type="ORF">CC99x_00874</name>
</gene>
<keyword evidence="9 11" id="KW-0275">Fatty acid biosynthesis</keyword>
<dbReference type="InterPro" id="IPR017568">
    <property type="entry name" value="3-oxoacyl-ACP_synth-2"/>
</dbReference>
<sequence length="413" mass="43320">MTRMRRVVVTGLGIISPVGNEVETAWRAILAGKSGIGLIDTLDVSEFSARIGGLVRGFDPLNYGISIKDARKMDDFVQYGYAAAVRAIEDAGLTQPENPERCGVSMGSGIGGLGFIEKSHDVYRDSGPRRISPFFIPGAIINITSGHVSIRFGFKGPNLAIATACSTGCHSVGIAARCIAYGDADVMVAGGSEKASTPLGLGGFAAARALSTNNDNPEQASRPWDKNRDGFVLGDGAGAIVLEEYEHAKKRGATIYAELAGFGMSGSAHHITQTSEGGVGEAQAMTIALKDASISPEQVDYVNAHATSTHVGDISETLAIKVALGEQAKKVAISSTKSMTGHLLGAAGVVEAIFSILALRDQVVPPTINLDEPDPECDLDYVPHHAREMKLEVTMSNSFGFGGTNGALVFRRI</sequence>
<comment type="caution">
    <text evidence="15">The sequence shown here is derived from an EMBL/GenBank/DDBJ whole genome shotgun (WGS) entry which is preliminary data.</text>
</comment>
<evidence type="ECO:0000256" key="3">
    <source>
        <dbReference type="ARBA" id="ARBA00012356"/>
    </source>
</evidence>
<dbReference type="AlphaFoldDB" id="A0A0Q9YS62"/>
<dbReference type="PROSITE" id="PS52004">
    <property type="entry name" value="KS3_2"/>
    <property type="match status" value="1"/>
</dbReference>
<evidence type="ECO:0000259" key="14">
    <source>
        <dbReference type="PROSITE" id="PS52004"/>
    </source>
</evidence>
<dbReference type="Pfam" id="PF00109">
    <property type="entry name" value="ketoacyl-synt"/>
    <property type="match status" value="1"/>
</dbReference>
<dbReference type="InterPro" id="IPR014030">
    <property type="entry name" value="Ketoacyl_synth_N"/>
</dbReference>
<comment type="catalytic activity">
    <reaction evidence="11">
        <text>(9Z)-hexadecenoyl-[ACP] + malonyl-[ACP] + H(+) = 3-oxo-(11Z)-octadecenoyl-[ACP] + holo-[ACP] + CO2</text>
        <dbReference type="Rhea" id="RHEA:55040"/>
        <dbReference type="Rhea" id="RHEA-COMP:9623"/>
        <dbReference type="Rhea" id="RHEA-COMP:9685"/>
        <dbReference type="Rhea" id="RHEA-COMP:10800"/>
        <dbReference type="Rhea" id="RHEA-COMP:14074"/>
        <dbReference type="ChEBI" id="CHEBI:15378"/>
        <dbReference type="ChEBI" id="CHEBI:16526"/>
        <dbReference type="ChEBI" id="CHEBI:64479"/>
        <dbReference type="ChEBI" id="CHEBI:78449"/>
        <dbReference type="ChEBI" id="CHEBI:83989"/>
        <dbReference type="ChEBI" id="CHEBI:138538"/>
        <dbReference type="EC" id="2.3.1.179"/>
    </reaction>
</comment>
<comment type="similarity">
    <text evidence="2 11 13">Belongs to the thiolase-like superfamily. Beta-ketoacyl-ACP synthases family.</text>
</comment>
<dbReference type="CDD" id="cd00834">
    <property type="entry name" value="KAS_I_II"/>
    <property type="match status" value="1"/>
</dbReference>
<evidence type="ECO:0000256" key="8">
    <source>
        <dbReference type="ARBA" id="ARBA00023098"/>
    </source>
</evidence>
<dbReference type="NCBIfam" id="NF004970">
    <property type="entry name" value="PRK06333.1"/>
    <property type="match status" value="1"/>
</dbReference>
<dbReference type="PANTHER" id="PTHR11712">
    <property type="entry name" value="POLYKETIDE SYNTHASE-RELATED"/>
    <property type="match status" value="1"/>
</dbReference>
<accession>A0A0Q9YS62</accession>
<dbReference type="SUPFAM" id="SSF53901">
    <property type="entry name" value="Thiolase-like"/>
    <property type="match status" value="2"/>
</dbReference>
<dbReference type="NCBIfam" id="NF005589">
    <property type="entry name" value="PRK07314.1"/>
    <property type="match status" value="1"/>
</dbReference>
<dbReference type="Pfam" id="PF02801">
    <property type="entry name" value="Ketoacyl-synt_C"/>
    <property type="match status" value="1"/>
</dbReference>
<organism evidence="15">
    <name type="scientific">Candidatus Berkiella cookevillensis</name>
    <dbReference type="NCBI Taxonomy" id="437022"/>
    <lineage>
        <taxon>Bacteria</taxon>
        <taxon>Pseudomonadati</taxon>
        <taxon>Pseudomonadota</taxon>
        <taxon>Gammaproteobacteria</taxon>
        <taxon>Candidatus Berkiellales</taxon>
        <taxon>Candidatus Berkiellaceae</taxon>
        <taxon>Candidatus Berkiella</taxon>
    </lineage>
</organism>
<dbReference type="InterPro" id="IPR020841">
    <property type="entry name" value="PKS_Beta-ketoAc_synthase_dom"/>
</dbReference>
<comment type="pathway">
    <text evidence="1 11">Lipid metabolism; fatty acid biosynthesis.</text>
</comment>
<keyword evidence="10 11" id="KW-0012">Acyltransferase</keyword>
<keyword evidence="6 11" id="KW-0808">Transferase</keyword>
<dbReference type="RefSeq" id="WP_200953419.1">
    <property type="nucleotide sequence ID" value="NZ_LKHV02000001.1"/>
</dbReference>
<keyword evidence="8" id="KW-0443">Lipid metabolism</keyword>
<name>A0A0Q9YS62_9GAMM</name>
<evidence type="ECO:0000256" key="1">
    <source>
        <dbReference type="ARBA" id="ARBA00005194"/>
    </source>
</evidence>
<evidence type="ECO:0000256" key="10">
    <source>
        <dbReference type="ARBA" id="ARBA00023315"/>
    </source>
</evidence>
<proteinExistence type="inferred from homology"/>
<evidence type="ECO:0000256" key="13">
    <source>
        <dbReference type="RuleBase" id="RU003694"/>
    </source>
</evidence>
<evidence type="ECO:0000256" key="12">
    <source>
        <dbReference type="PIRSR" id="PIRSR000447-1"/>
    </source>
</evidence>
<dbReference type="PATRIC" id="fig|1590042.3.peg.892"/>
<keyword evidence="5 11" id="KW-0444">Lipid biosynthesis</keyword>
<protein>
    <recommendedName>
        <fullName evidence="4 11">3-oxoacyl-[acyl-carrier-protein] synthase 2</fullName>
        <ecNumber evidence="3 11">2.3.1.179</ecNumber>
    </recommendedName>
</protein>
<dbReference type="InterPro" id="IPR018201">
    <property type="entry name" value="Ketoacyl_synth_AS"/>
</dbReference>
<dbReference type="FunFam" id="3.40.47.10:FF:000009">
    <property type="entry name" value="3-oxoacyl-[acyl-carrier-protein] synthase 2"/>
    <property type="match status" value="1"/>
</dbReference>
<comment type="function">
    <text evidence="11">Involved in the type II fatty acid elongation cycle. Catalyzes the elongation of a wide range of acyl-ACP by the addition of two carbons from malonyl-ACP to an acyl acceptor. Can efficiently catalyze the conversion of palmitoleoyl-ACP (cis-hexadec-9-enoyl-ACP) to cis-vaccenoyl-ACP (cis-octadec-11-enoyl-ACP), an essential step in the thermal regulation of fatty acid composition.</text>
</comment>
<evidence type="ECO:0000256" key="6">
    <source>
        <dbReference type="ARBA" id="ARBA00022679"/>
    </source>
</evidence>